<dbReference type="Pfam" id="PF00355">
    <property type="entry name" value="Rieske"/>
    <property type="match status" value="1"/>
</dbReference>
<dbReference type="GO" id="GO:0016705">
    <property type="term" value="F:oxidoreductase activity, acting on paired donors, with incorporation or reduction of molecular oxygen"/>
    <property type="evidence" value="ECO:0007669"/>
    <property type="project" value="UniProtKB-ARBA"/>
</dbReference>
<dbReference type="Gene3D" id="2.102.10.10">
    <property type="entry name" value="Rieske [2Fe-2S] iron-sulphur domain"/>
    <property type="match status" value="1"/>
</dbReference>
<dbReference type="SUPFAM" id="SSF50022">
    <property type="entry name" value="ISP domain"/>
    <property type="match status" value="1"/>
</dbReference>
<dbReference type="InterPro" id="IPR044043">
    <property type="entry name" value="VanA_C_cat"/>
</dbReference>
<protein>
    <submittedName>
        <fullName evidence="7">Ring-hydroxylating oxygenase subunit alpha</fullName>
    </submittedName>
</protein>
<name>A0A917L134_9ACTN</name>
<keyword evidence="5" id="KW-0411">Iron-sulfur</keyword>
<reference evidence="7" key="1">
    <citation type="journal article" date="2014" name="Int. J. Syst. Evol. Microbiol.">
        <title>Complete genome sequence of Corynebacterium casei LMG S-19264T (=DSM 44701T), isolated from a smear-ripened cheese.</title>
        <authorList>
            <consortium name="US DOE Joint Genome Institute (JGI-PGF)"/>
            <person name="Walter F."/>
            <person name="Albersmeier A."/>
            <person name="Kalinowski J."/>
            <person name="Ruckert C."/>
        </authorList>
    </citation>
    <scope>NUCLEOTIDE SEQUENCE</scope>
    <source>
        <strain evidence="7">JCM 3086</strain>
    </source>
</reference>
<dbReference type="Proteomes" id="UP000657574">
    <property type="component" value="Unassembled WGS sequence"/>
</dbReference>
<dbReference type="EMBL" id="BMQA01000024">
    <property type="protein sequence ID" value="GGJ39915.1"/>
    <property type="molecule type" value="Genomic_DNA"/>
</dbReference>
<dbReference type="PROSITE" id="PS51296">
    <property type="entry name" value="RIESKE"/>
    <property type="match status" value="1"/>
</dbReference>
<keyword evidence="1" id="KW-0001">2Fe-2S</keyword>
<dbReference type="InterPro" id="IPR050584">
    <property type="entry name" value="Cholesterol_7-desaturase"/>
</dbReference>
<feature type="domain" description="Rieske" evidence="6">
    <location>
        <begin position="28"/>
        <end position="133"/>
    </location>
</feature>
<evidence type="ECO:0000313" key="8">
    <source>
        <dbReference type="Proteomes" id="UP000657574"/>
    </source>
</evidence>
<sequence>MLRSDVNERFSRVGAGTPAGELYRRHWLPVATESELADNPVKRVRVLGEDLVLYRSDSGELGLVRERCPHRGASLGYGFPDGDGLRCPYHGWLFSPQGECLEQPNQTPDSPQLKSRAKITSYPVQPLGGLVFAYLGKGPAPALPRLDLFTLGEGPTRFRDIGYAVIPCNWLQIMENSFDPTHVEWLHGRLFNYHLEREGKEPTVLAGHHIKIGFDLVDYGIIKRRLREGQTEEDEDWRIGHPVVFPNVLKVGGYGLSSFQIRVPMDDTHTLHFWYCWYDVPEEYSGFVDDIRHLPDTYEVTLQGPDGSFLMDTIDSQDAMVWVTQGPLTTRDDEHLSSSDQGIALYRNLLRSQLEALESGGQLMNVVAAEEAKDVIELPQEQKELGIGGGGGNPMASFLRTQALYSRRLTTLSDRIESALHKAG</sequence>
<evidence type="ECO:0000256" key="3">
    <source>
        <dbReference type="ARBA" id="ARBA00023002"/>
    </source>
</evidence>
<keyword evidence="4" id="KW-0408">Iron</keyword>
<dbReference type="PANTHER" id="PTHR21266:SF59">
    <property type="entry name" value="BLR4922 PROTEIN"/>
    <property type="match status" value="1"/>
</dbReference>
<dbReference type="CDD" id="cd08878">
    <property type="entry name" value="RHO_alpha_C_DMO-like"/>
    <property type="match status" value="1"/>
</dbReference>
<dbReference type="SUPFAM" id="SSF55961">
    <property type="entry name" value="Bet v1-like"/>
    <property type="match status" value="1"/>
</dbReference>
<evidence type="ECO:0000256" key="2">
    <source>
        <dbReference type="ARBA" id="ARBA00022723"/>
    </source>
</evidence>
<evidence type="ECO:0000256" key="1">
    <source>
        <dbReference type="ARBA" id="ARBA00022714"/>
    </source>
</evidence>
<gene>
    <name evidence="7" type="ORF">GCM10010121_058770</name>
</gene>
<dbReference type="RefSeq" id="WP_189314297.1">
    <property type="nucleotide sequence ID" value="NZ_BMQA01000024.1"/>
</dbReference>
<accession>A0A917L134</accession>
<evidence type="ECO:0000313" key="7">
    <source>
        <dbReference type="EMBL" id="GGJ39915.1"/>
    </source>
</evidence>
<dbReference type="GO" id="GO:0004497">
    <property type="term" value="F:monooxygenase activity"/>
    <property type="evidence" value="ECO:0007669"/>
    <property type="project" value="UniProtKB-ARBA"/>
</dbReference>
<evidence type="ECO:0000256" key="4">
    <source>
        <dbReference type="ARBA" id="ARBA00023004"/>
    </source>
</evidence>
<dbReference type="InterPro" id="IPR017941">
    <property type="entry name" value="Rieske_2Fe-2S"/>
</dbReference>
<reference evidence="7" key="2">
    <citation type="submission" date="2020-09" db="EMBL/GenBank/DDBJ databases">
        <authorList>
            <person name="Sun Q."/>
            <person name="Ohkuma M."/>
        </authorList>
    </citation>
    <scope>NUCLEOTIDE SEQUENCE</scope>
    <source>
        <strain evidence="7">JCM 3086</strain>
    </source>
</reference>
<dbReference type="Gene3D" id="3.90.380.10">
    <property type="entry name" value="Naphthalene 1,2-dioxygenase Alpha Subunit, Chain A, domain 1"/>
    <property type="match status" value="1"/>
</dbReference>
<keyword evidence="8" id="KW-1185">Reference proteome</keyword>
<evidence type="ECO:0000256" key="5">
    <source>
        <dbReference type="ARBA" id="ARBA00023014"/>
    </source>
</evidence>
<proteinExistence type="predicted"/>
<dbReference type="Pfam" id="PF19112">
    <property type="entry name" value="VanA_C"/>
    <property type="match status" value="1"/>
</dbReference>
<dbReference type="PANTHER" id="PTHR21266">
    <property type="entry name" value="IRON-SULFUR DOMAIN CONTAINING PROTEIN"/>
    <property type="match status" value="1"/>
</dbReference>
<dbReference type="GO" id="GO:0046872">
    <property type="term" value="F:metal ion binding"/>
    <property type="evidence" value="ECO:0007669"/>
    <property type="project" value="UniProtKB-KW"/>
</dbReference>
<keyword evidence="2" id="KW-0479">Metal-binding</keyword>
<dbReference type="AlphaFoldDB" id="A0A917L134"/>
<organism evidence="7 8">
    <name type="scientific">Streptomyces brasiliensis</name>
    <dbReference type="NCBI Taxonomy" id="1954"/>
    <lineage>
        <taxon>Bacteria</taxon>
        <taxon>Bacillati</taxon>
        <taxon>Actinomycetota</taxon>
        <taxon>Actinomycetes</taxon>
        <taxon>Kitasatosporales</taxon>
        <taxon>Streptomycetaceae</taxon>
        <taxon>Streptomyces</taxon>
    </lineage>
</organism>
<keyword evidence="3" id="KW-0560">Oxidoreductase</keyword>
<evidence type="ECO:0000259" key="6">
    <source>
        <dbReference type="PROSITE" id="PS51296"/>
    </source>
</evidence>
<dbReference type="InterPro" id="IPR036922">
    <property type="entry name" value="Rieske_2Fe-2S_sf"/>
</dbReference>
<comment type="caution">
    <text evidence="7">The sequence shown here is derived from an EMBL/GenBank/DDBJ whole genome shotgun (WGS) entry which is preliminary data.</text>
</comment>
<dbReference type="GO" id="GO:0051537">
    <property type="term" value="F:2 iron, 2 sulfur cluster binding"/>
    <property type="evidence" value="ECO:0007669"/>
    <property type="project" value="UniProtKB-KW"/>
</dbReference>